<dbReference type="InterPro" id="IPR036291">
    <property type="entry name" value="NAD(P)-bd_dom_sf"/>
</dbReference>
<dbReference type="Gene3D" id="3.40.50.720">
    <property type="entry name" value="NAD(P)-binding Rossmann-like Domain"/>
    <property type="match status" value="1"/>
</dbReference>
<gene>
    <name evidence="1" type="ORF">METZ01_LOCUS502370</name>
</gene>
<dbReference type="AlphaFoldDB" id="A0A383DYA3"/>
<protein>
    <submittedName>
        <fullName evidence="1">Uncharacterized protein</fullName>
    </submittedName>
</protein>
<name>A0A383DYA3_9ZZZZ</name>
<evidence type="ECO:0000313" key="1">
    <source>
        <dbReference type="EMBL" id="SVE49516.1"/>
    </source>
</evidence>
<dbReference type="SUPFAM" id="SSF51735">
    <property type="entry name" value="NAD(P)-binding Rossmann-fold domains"/>
    <property type="match status" value="1"/>
</dbReference>
<proteinExistence type="predicted"/>
<accession>A0A383DYA3</accession>
<sequence length="39" mass="4240">MHFAVTGGTGFIDGHIVKNLIKKGHYASVIDNLNAGWEK</sequence>
<reference evidence="1" key="1">
    <citation type="submission" date="2018-05" db="EMBL/GenBank/DDBJ databases">
        <authorList>
            <person name="Lanie J.A."/>
            <person name="Ng W.-L."/>
            <person name="Kazmierczak K.M."/>
            <person name="Andrzejewski T.M."/>
            <person name="Davidsen T.M."/>
            <person name="Wayne K.J."/>
            <person name="Tettelin H."/>
            <person name="Glass J.I."/>
            <person name="Rusch D."/>
            <person name="Podicherti R."/>
            <person name="Tsui H.-C.T."/>
            <person name="Winkler M.E."/>
        </authorList>
    </citation>
    <scope>NUCLEOTIDE SEQUENCE</scope>
</reference>
<dbReference type="EMBL" id="UINC01221254">
    <property type="protein sequence ID" value="SVE49516.1"/>
    <property type="molecule type" value="Genomic_DNA"/>
</dbReference>
<organism evidence="1">
    <name type="scientific">marine metagenome</name>
    <dbReference type="NCBI Taxonomy" id="408172"/>
    <lineage>
        <taxon>unclassified sequences</taxon>
        <taxon>metagenomes</taxon>
        <taxon>ecological metagenomes</taxon>
    </lineage>
</organism>